<dbReference type="EMBL" id="AEPW01000010">
    <property type="protein sequence ID" value="EFU77563.1"/>
    <property type="molecule type" value="Genomic_DNA"/>
</dbReference>
<evidence type="ECO:0000313" key="1">
    <source>
        <dbReference type="EMBL" id="EFU77563.1"/>
    </source>
</evidence>
<sequence length="73" mass="8510">MTISLRLNDEDTVLFKKYAELNGITVSELLRQSVIHRIEDEYDLNAYKEAMAEFKKNPVTYSLDEVEKELGLK</sequence>
<dbReference type="RefSeq" id="WP_008750290.1">
    <property type="nucleotide sequence ID" value="NZ_GL622296.1"/>
</dbReference>
<dbReference type="Proteomes" id="UP000003434">
    <property type="component" value="Unassembled WGS sequence"/>
</dbReference>
<dbReference type="eggNOG" id="ENOG50330GC">
    <property type="taxonomic scope" value="Bacteria"/>
</dbReference>
<accession>E6LKN4</accession>
<name>E6LKN4_9FIRM</name>
<comment type="caution">
    <text evidence="1">The sequence shown here is derived from an EMBL/GenBank/DDBJ whole genome shotgun (WGS) entry which is preliminary data.</text>
</comment>
<dbReference type="InterPro" id="IPR046257">
    <property type="entry name" value="DUF6290"/>
</dbReference>
<gene>
    <name evidence="1" type="ORF">HMPREF0381_0519</name>
</gene>
<organism evidence="1 2">
    <name type="scientific">Lachnoanaerobaculum saburreum DSM 3986</name>
    <dbReference type="NCBI Taxonomy" id="887325"/>
    <lineage>
        <taxon>Bacteria</taxon>
        <taxon>Bacillati</taxon>
        <taxon>Bacillota</taxon>
        <taxon>Clostridia</taxon>
        <taxon>Lachnospirales</taxon>
        <taxon>Lachnospiraceae</taxon>
        <taxon>Lachnoanaerobaculum</taxon>
    </lineage>
</organism>
<protein>
    <submittedName>
        <fullName evidence="1">Putative toxin-antitoxin system, antitoxin component, ribbon-helix-helix domain protein</fullName>
    </submittedName>
</protein>
<dbReference type="Pfam" id="PF19807">
    <property type="entry name" value="DUF6290"/>
    <property type="match status" value="1"/>
</dbReference>
<dbReference type="NCBIfam" id="NF046040">
    <property type="entry name" value="RelB_antitoxin"/>
    <property type="match status" value="1"/>
</dbReference>
<evidence type="ECO:0000313" key="2">
    <source>
        <dbReference type="Proteomes" id="UP000003434"/>
    </source>
</evidence>
<proteinExistence type="predicted"/>
<dbReference type="AlphaFoldDB" id="E6LKN4"/>
<dbReference type="HOGENOM" id="CLU_155311_8_3_9"/>
<reference evidence="1 2" key="1">
    <citation type="submission" date="2010-12" db="EMBL/GenBank/DDBJ databases">
        <authorList>
            <person name="Muzny D."/>
            <person name="Qin X."/>
            <person name="Deng J."/>
            <person name="Jiang H."/>
            <person name="Liu Y."/>
            <person name="Qu J."/>
            <person name="Song X.-Z."/>
            <person name="Zhang L."/>
            <person name="Thornton R."/>
            <person name="Coyle M."/>
            <person name="Francisco L."/>
            <person name="Jackson L."/>
            <person name="Javaid M."/>
            <person name="Korchina V."/>
            <person name="Kovar C."/>
            <person name="Mata R."/>
            <person name="Mathew T."/>
            <person name="Ngo R."/>
            <person name="Nguyen L."/>
            <person name="Nguyen N."/>
            <person name="Okwuonu G."/>
            <person name="Ongeri F."/>
            <person name="Pham C."/>
            <person name="Simmons D."/>
            <person name="Wilczek-Boney K."/>
            <person name="Hale W."/>
            <person name="Jakkamsetti A."/>
            <person name="Pham P."/>
            <person name="Ruth R."/>
            <person name="San Lucas F."/>
            <person name="Warren J."/>
            <person name="Zhang J."/>
            <person name="Zhao Z."/>
            <person name="Zhou C."/>
            <person name="Zhu D."/>
            <person name="Lee S."/>
            <person name="Bess C."/>
            <person name="Blankenburg K."/>
            <person name="Forbes L."/>
            <person name="Fu Q."/>
            <person name="Gubbala S."/>
            <person name="Hirani K."/>
            <person name="Jayaseelan J.C."/>
            <person name="Lara F."/>
            <person name="Munidasa M."/>
            <person name="Palculict T."/>
            <person name="Patil S."/>
            <person name="Pu L.-L."/>
            <person name="Saada N."/>
            <person name="Tang L."/>
            <person name="Weissenberger G."/>
            <person name="Zhu Y."/>
            <person name="Hemphill L."/>
            <person name="Shang Y."/>
            <person name="Youmans B."/>
            <person name="Ayvaz T."/>
            <person name="Ross M."/>
            <person name="Santibanez J."/>
            <person name="Aqrawi P."/>
            <person name="Gross S."/>
            <person name="Joshi V."/>
            <person name="Fowler G."/>
            <person name="Nazareth L."/>
            <person name="Reid J."/>
            <person name="Worley K."/>
            <person name="Petrosino J."/>
            <person name="Highlander S."/>
            <person name="Gibbs R."/>
        </authorList>
    </citation>
    <scope>NUCLEOTIDE SEQUENCE [LARGE SCALE GENOMIC DNA]</scope>
    <source>
        <strain evidence="1 2">DSM 3986</strain>
    </source>
</reference>